<evidence type="ECO:0000256" key="5">
    <source>
        <dbReference type="ARBA" id="ARBA00023052"/>
    </source>
</evidence>
<dbReference type="AlphaFoldDB" id="A0A521C884"/>
<dbReference type="InterPro" id="IPR029061">
    <property type="entry name" value="THDP-binding"/>
</dbReference>
<dbReference type="SUPFAM" id="SSF52518">
    <property type="entry name" value="Thiamin diphosphate-binding fold (THDP-binding)"/>
    <property type="match status" value="2"/>
</dbReference>
<evidence type="ECO:0000256" key="3">
    <source>
        <dbReference type="ARBA" id="ARBA00012277"/>
    </source>
</evidence>
<dbReference type="EMBL" id="FXTH01000005">
    <property type="protein sequence ID" value="SMO55618.1"/>
    <property type="molecule type" value="Genomic_DNA"/>
</dbReference>
<dbReference type="Proteomes" id="UP000317593">
    <property type="component" value="Unassembled WGS sequence"/>
</dbReference>
<dbReference type="PANTHER" id="PTHR42980:SF1">
    <property type="entry name" value="2-OXOISOVALERATE DEHYDROGENASE SUBUNIT BETA, MITOCHONDRIAL"/>
    <property type="match status" value="1"/>
</dbReference>
<keyword evidence="5" id="KW-0786">Thiamine pyrophosphate</keyword>
<evidence type="ECO:0000256" key="2">
    <source>
        <dbReference type="ARBA" id="ARBA00003906"/>
    </source>
</evidence>
<comment type="cofactor">
    <cofactor evidence="1">
        <name>thiamine diphosphate</name>
        <dbReference type="ChEBI" id="CHEBI:58937"/>
    </cofactor>
</comment>
<keyword evidence="4" id="KW-0560">Oxidoreductase</keyword>
<dbReference type="Pfam" id="PF02779">
    <property type="entry name" value="Transket_pyr"/>
    <property type="match status" value="1"/>
</dbReference>
<feature type="domain" description="Transketolase-like pyrimidine-binding" evidence="6">
    <location>
        <begin position="531"/>
        <end position="705"/>
    </location>
</feature>
<dbReference type="InterPro" id="IPR005475">
    <property type="entry name" value="Transketolase-like_Pyr-bd"/>
</dbReference>
<reference evidence="7 8" key="1">
    <citation type="submission" date="2017-05" db="EMBL/GenBank/DDBJ databases">
        <authorList>
            <person name="Varghese N."/>
            <person name="Submissions S."/>
        </authorList>
    </citation>
    <scope>NUCLEOTIDE SEQUENCE [LARGE SCALE GENOMIC DNA]</scope>
    <source>
        <strain evidence="7 8">DSM 21194</strain>
    </source>
</reference>
<dbReference type="CDD" id="cd02000">
    <property type="entry name" value="TPP_E1_PDC_ADC_BCADC"/>
    <property type="match status" value="1"/>
</dbReference>
<dbReference type="InterPro" id="IPR001017">
    <property type="entry name" value="DH_E1"/>
</dbReference>
<keyword evidence="8" id="KW-1185">Reference proteome</keyword>
<evidence type="ECO:0000256" key="1">
    <source>
        <dbReference type="ARBA" id="ARBA00001964"/>
    </source>
</evidence>
<dbReference type="GO" id="GO:0007584">
    <property type="term" value="P:response to nutrient"/>
    <property type="evidence" value="ECO:0007669"/>
    <property type="project" value="TreeGrafter"/>
</dbReference>
<dbReference type="Gene3D" id="3.40.50.970">
    <property type="match status" value="2"/>
</dbReference>
<dbReference type="SMART" id="SM00861">
    <property type="entry name" value="Transket_pyr"/>
    <property type="match status" value="1"/>
</dbReference>
<evidence type="ECO:0000313" key="7">
    <source>
        <dbReference type="EMBL" id="SMO55618.1"/>
    </source>
</evidence>
<dbReference type="InterPro" id="IPR009014">
    <property type="entry name" value="Transketo_C/PFOR_II"/>
</dbReference>
<dbReference type="SUPFAM" id="SSF52922">
    <property type="entry name" value="TK C-terminal domain-like"/>
    <property type="match status" value="1"/>
</dbReference>
<dbReference type="EC" id="1.2.4.4" evidence="3"/>
<dbReference type="PANTHER" id="PTHR42980">
    <property type="entry name" value="2-OXOISOVALERATE DEHYDROGENASE SUBUNIT BETA-RELATED"/>
    <property type="match status" value="1"/>
</dbReference>
<dbReference type="Pfam" id="PF02780">
    <property type="entry name" value="Transketolase_C"/>
    <property type="match status" value="1"/>
</dbReference>
<organism evidence="7 8">
    <name type="scientific">Fodinibius sediminis</name>
    <dbReference type="NCBI Taxonomy" id="1214077"/>
    <lineage>
        <taxon>Bacteria</taxon>
        <taxon>Pseudomonadati</taxon>
        <taxon>Balneolota</taxon>
        <taxon>Balneolia</taxon>
        <taxon>Balneolales</taxon>
        <taxon>Balneolaceae</taxon>
        <taxon>Fodinibius</taxon>
    </lineage>
</organism>
<accession>A0A521C884</accession>
<comment type="function">
    <text evidence="2">E1 component of the 2-oxoglutarate dehydrogenase (OGDH) complex which catalyzes the decarboxylation of 2-oxoglutarate, the first step in the conversion of 2-oxoglutarate to succinyl-CoA and CO(2).</text>
</comment>
<dbReference type="GO" id="GO:0009083">
    <property type="term" value="P:branched-chain amino acid catabolic process"/>
    <property type="evidence" value="ECO:0007669"/>
    <property type="project" value="TreeGrafter"/>
</dbReference>
<dbReference type="GO" id="GO:0003863">
    <property type="term" value="F:branched-chain 2-oxo acid dehydrogenase activity"/>
    <property type="evidence" value="ECO:0007669"/>
    <property type="project" value="UniProtKB-EC"/>
</dbReference>
<evidence type="ECO:0000259" key="6">
    <source>
        <dbReference type="SMART" id="SM00861"/>
    </source>
</evidence>
<dbReference type="InterPro" id="IPR033248">
    <property type="entry name" value="Transketolase_C"/>
</dbReference>
<proteinExistence type="predicted"/>
<evidence type="ECO:0000256" key="4">
    <source>
        <dbReference type="ARBA" id="ARBA00023002"/>
    </source>
</evidence>
<name>A0A521C884_9BACT</name>
<dbReference type="Gene3D" id="3.40.50.920">
    <property type="match status" value="1"/>
</dbReference>
<gene>
    <name evidence="7" type="ORF">SAMN06265218_105146</name>
</gene>
<evidence type="ECO:0000313" key="8">
    <source>
        <dbReference type="Proteomes" id="UP000317593"/>
    </source>
</evidence>
<protein>
    <recommendedName>
        <fullName evidence="3">3-methyl-2-oxobutanoate dehydrogenase (2-methylpropanoyl-transferring)</fullName>
        <ecNumber evidence="3">1.2.4.4</ecNumber>
    </recommendedName>
</protein>
<keyword evidence="7" id="KW-0670">Pyruvate</keyword>
<dbReference type="Pfam" id="PF00676">
    <property type="entry name" value="E1_dh"/>
    <property type="match status" value="1"/>
</dbReference>
<sequence>MIPMDMKRKPHDLQPGPVIRIYRMQQAVKRWLSKLWDKATVTNELNKESMAPTETKKSIMQSNGFSTADLTDAEKQEILDDYKLAVVSRETSYIGRKETLTGKAKFGIFGDGKELPQIAMAKYFEEGDFRSGYYRDQTFMMAIEQVTVQQFFAQLYAHADVEADPHSGGRQMNAHFSTRSLDDKGRWRDLTRMKNSSPDISPTAGQMSRLLGLAQASKVYRNHDTLLDMEKFQKFSREGREIGWGTIGDASTSEGIFWETINAAGVLQVPMVLSVWDDGFGISVPREYQTTKESISKVLAGFQRTEEEDGFEILKVKAWDYRGLLQTYKKAARIAREEHVPVLIHVQEVTQPQGHSTSGSHERYKSDERLQWEEEHCCISKMRSWLLDKGIATPEELDQLEADAKREAENGKEAAWEAYTSELKEERDMASRLLDDLIAESRHKGVLRQIQRQMKMPRLPLRKHIYSAVREACRTVRDEKLPARKKLLDWLNEHYRASRERYDTHLYSEGEQSPLHVKEVEPKYAATSKRVDGRIVLRDNFEKIFEQYPETLVFGEDTGKLGDVNKGLENMQKKFGELRVQDTGIREATILGQGIGMALRGLRPIAEVQYLDYLLYCLQVLSDDLATMRYRSAGGQKAPVIVRTRGHRLEGIWHTGSPMGLILNAIRGMHLCVPRNLTEAAGMYNTLLQGDDPALVIEPLNGYRLKERLPTNLGEFSVPLGIPEVVVEGTDITVVSYGSTFNLCAAVRPDLQEAGISVELIDVRTLLPFDREHIIIESLKKTNRILFVDEDVPGGGTAFMMNKVIEEQDGYFYLDSEPQCLTSKEHRGAYGSDGDYFSKPNRDDIFEAVYAIMSEANPGKYPPIYS</sequence>